<name>A0AAD4SCT7_9MAGN</name>
<evidence type="ECO:0000256" key="1">
    <source>
        <dbReference type="SAM" id="Phobius"/>
    </source>
</evidence>
<reference evidence="2" key="1">
    <citation type="submission" date="2022-04" db="EMBL/GenBank/DDBJ databases">
        <title>A functionally conserved STORR gene fusion in Papaver species that diverged 16.8 million years ago.</title>
        <authorList>
            <person name="Catania T."/>
        </authorList>
    </citation>
    <scope>NUCLEOTIDE SEQUENCE</scope>
    <source>
        <strain evidence="2">S-188037</strain>
    </source>
</reference>
<feature type="transmembrane region" description="Helical" evidence="1">
    <location>
        <begin position="91"/>
        <end position="113"/>
    </location>
</feature>
<accession>A0AAD4SCT7</accession>
<feature type="transmembrane region" description="Helical" evidence="1">
    <location>
        <begin position="133"/>
        <end position="152"/>
    </location>
</feature>
<dbReference type="PANTHER" id="PTHR34656">
    <property type="entry name" value="PYRROLINE-5-CARBOXYLATE REDUCTASE"/>
    <property type="match status" value="1"/>
</dbReference>
<keyword evidence="1" id="KW-0812">Transmembrane</keyword>
<dbReference type="EMBL" id="JAJJMB010011752">
    <property type="protein sequence ID" value="KAI3899593.1"/>
    <property type="molecule type" value="Genomic_DNA"/>
</dbReference>
<organism evidence="2 3">
    <name type="scientific">Papaver atlanticum</name>
    <dbReference type="NCBI Taxonomy" id="357466"/>
    <lineage>
        <taxon>Eukaryota</taxon>
        <taxon>Viridiplantae</taxon>
        <taxon>Streptophyta</taxon>
        <taxon>Embryophyta</taxon>
        <taxon>Tracheophyta</taxon>
        <taxon>Spermatophyta</taxon>
        <taxon>Magnoliopsida</taxon>
        <taxon>Ranunculales</taxon>
        <taxon>Papaveraceae</taxon>
        <taxon>Papaveroideae</taxon>
        <taxon>Papaver</taxon>
    </lineage>
</organism>
<dbReference type="AlphaFoldDB" id="A0AAD4SCT7"/>
<feature type="transmembrane region" description="Helical" evidence="1">
    <location>
        <begin position="64"/>
        <end position="84"/>
    </location>
</feature>
<evidence type="ECO:0000313" key="3">
    <source>
        <dbReference type="Proteomes" id="UP001202328"/>
    </source>
</evidence>
<gene>
    <name evidence="2" type="ORF">MKW98_008381</name>
</gene>
<sequence>MAEEIEKSMNKPSLLIKLKSEERTWDFVSILFWVFLLCSSLNFVRNVFFRADSLTLAEFAEEPALYASAAVLVFVLLAVVALDVASMLRALAVAVPTLVVAWISVLVLLTFFGKSRIALVFERGKITADFPGFAIQIYLGDVLLLLQFVFLLREEDEEEETSNSYLLTEFFQLSRKEVYSTEKVEAPRQKLWLMHGGPC</sequence>
<protein>
    <recommendedName>
        <fullName evidence="4">Transmembrane protein</fullName>
    </recommendedName>
</protein>
<comment type="caution">
    <text evidence="2">The sequence shown here is derived from an EMBL/GenBank/DDBJ whole genome shotgun (WGS) entry which is preliminary data.</text>
</comment>
<keyword evidence="1" id="KW-0472">Membrane</keyword>
<evidence type="ECO:0008006" key="4">
    <source>
        <dbReference type="Google" id="ProtNLM"/>
    </source>
</evidence>
<dbReference type="Proteomes" id="UP001202328">
    <property type="component" value="Unassembled WGS sequence"/>
</dbReference>
<keyword evidence="1" id="KW-1133">Transmembrane helix</keyword>
<feature type="transmembrane region" description="Helical" evidence="1">
    <location>
        <begin position="25"/>
        <end position="44"/>
    </location>
</feature>
<evidence type="ECO:0000313" key="2">
    <source>
        <dbReference type="EMBL" id="KAI3899593.1"/>
    </source>
</evidence>
<dbReference type="PANTHER" id="PTHR34656:SF1">
    <property type="entry name" value="PYRROLINE-5-CARBOXYLATE REDUCTASE"/>
    <property type="match status" value="1"/>
</dbReference>
<proteinExistence type="predicted"/>
<keyword evidence="3" id="KW-1185">Reference proteome</keyword>